<dbReference type="EMBL" id="JACGWJ010000029">
    <property type="protein sequence ID" value="KAL0303102.1"/>
    <property type="molecule type" value="Genomic_DNA"/>
</dbReference>
<gene>
    <name evidence="1" type="ORF">Sradi_6178300</name>
</gene>
<reference evidence="1" key="2">
    <citation type="journal article" date="2024" name="Plant">
        <title>Genomic evolution and insights into agronomic trait innovations of Sesamum species.</title>
        <authorList>
            <person name="Miao H."/>
            <person name="Wang L."/>
            <person name="Qu L."/>
            <person name="Liu H."/>
            <person name="Sun Y."/>
            <person name="Le M."/>
            <person name="Wang Q."/>
            <person name="Wei S."/>
            <person name="Zheng Y."/>
            <person name="Lin W."/>
            <person name="Duan Y."/>
            <person name="Cao H."/>
            <person name="Xiong S."/>
            <person name="Wang X."/>
            <person name="Wei L."/>
            <person name="Li C."/>
            <person name="Ma Q."/>
            <person name="Ju M."/>
            <person name="Zhao R."/>
            <person name="Li G."/>
            <person name="Mu C."/>
            <person name="Tian Q."/>
            <person name="Mei H."/>
            <person name="Zhang T."/>
            <person name="Gao T."/>
            <person name="Zhang H."/>
        </authorList>
    </citation>
    <scope>NUCLEOTIDE SEQUENCE</scope>
    <source>
        <strain evidence="1">G02</strain>
    </source>
</reference>
<dbReference type="AlphaFoldDB" id="A0AAW2K924"/>
<reference evidence="1" key="1">
    <citation type="submission" date="2020-06" db="EMBL/GenBank/DDBJ databases">
        <authorList>
            <person name="Li T."/>
            <person name="Hu X."/>
            <person name="Zhang T."/>
            <person name="Song X."/>
            <person name="Zhang H."/>
            <person name="Dai N."/>
            <person name="Sheng W."/>
            <person name="Hou X."/>
            <person name="Wei L."/>
        </authorList>
    </citation>
    <scope>NUCLEOTIDE SEQUENCE</scope>
    <source>
        <strain evidence="1">G02</strain>
        <tissue evidence="1">Leaf</tissue>
    </source>
</reference>
<dbReference type="PANTHER" id="PTHR11439">
    <property type="entry name" value="GAG-POL-RELATED RETROTRANSPOSON"/>
    <property type="match status" value="1"/>
</dbReference>
<protein>
    <submittedName>
        <fullName evidence="1">Retrovirus-related Pol polyprotein from transposon RE1</fullName>
    </submittedName>
</protein>
<name>A0AAW2K924_SESRA</name>
<proteinExistence type="predicted"/>
<dbReference type="PANTHER" id="PTHR11439:SF511">
    <property type="match status" value="1"/>
</dbReference>
<sequence>MGSSLEDIWLVKRYLHELFTIKDIGDAWYFLGLDIARNSEGCYLAQTKYVLDIIKDTGFMDAKAVSTPFPQGLKLSNDCGALLQNPDQCRRLVGCLLYLSFTHPDISHCVQQLSQFLNHPCQLHLSAAMHVVRYLKGCPSKGKALVSWQTKKQSTVSRSTVEAEYYSASIGCLLHPFIQVRPGVVRPQSYLWGAVGIGGVDDADIVQQINEKTEHAATAVAGKQLITWLDSG</sequence>
<accession>A0AAW2K924</accession>
<evidence type="ECO:0000313" key="1">
    <source>
        <dbReference type="EMBL" id="KAL0303102.1"/>
    </source>
</evidence>
<comment type="caution">
    <text evidence="1">The sequence shown here is derived from an EMBL/GenBank/DDBJ whole genome shotgun (WGS) entry which is preliminary data.</text>
</comment>
<organism evidence="1">
    <name type="scientific">Sesamum radiatum</name>
    <name type="common">Black benniseed</name>
    <dbReference type="NCBI Taxonomy" id="300843"/>
    <lineage>
        <taxon>Eukaryota</taxon>
        <taxon>Viridiplantae</taxon>
        <taxon>Streptophyta</taxon>
        <taxon>Embryophyta</taxon>
        <taxon>Tracheophyta</taxon>
        <taxon>Spermatophyta</taxon>
        <taxon>Magnoliopsida</taxon>
        <taxon>eudicotyledons</taxon>
        <taxon>Gunneridae</taxon>
        <taxon>Pentapetalae</taxon>
        <taxon>asterids</taxon>
        <taxon>lamiids</taxon>
        <taxon>Lamiales</taxon>
        <taxon>Pedaliaceae</taxon>
        <taxon>Sesamum</taxon>
    </lineage>
</organism>